<reference evidence="2" key="1">
    <citation type="journal article" date="2020" name="Cell">
        <title>Large-Scale Comparative Analyses of Tick Genomes Elucidate Their Genetic Diversity and Vector Capacities.</title>
        <authorList>
            <consortium name="Tick Genome and Microbiome Consortium (TIGMIC)"/>
            <person name="Jia N."/>
            <person name="Wang J."/>
            <person name="Shi W."/>
            <person name="Du L."/>
            <person name="Sun Y."/>
            <person name="Zhan W."/>
            <person name="Jiang J.F."/>
            <person name="Wang Q."/>
            <person name="Zhang B."/>
            <person name="Ji P."/>
            <person name="Bell-Sakyi L."/>
            <person name="Cui X.M."/>
            <person name="Yuan T.T."/>
            <person name="Jiang B.G."/>
            <person name="Yang W.F."/>
            <person name="Lam T.T."/>
            <person name="Chang Q.C."/>
            <person name="Ding S.J."/>
            <person name="Wang X.J."/>
            <person name="Zhu J.G."/>
            <person name="Ruan X.D."/>
            <person name="Zhao L."/>
            <person name="Wei J.T."/>
            <person name="Ye R.Z."/>
            <person name="Que T.C."/>
            <person name="Du C.H."/>
            <person name="Zhou Y.H."/>
            <person name="Cheng J.X."/>
            <person name="Dai P.F."/>
            <person name="Guo W.B."/>
            <person name="Han X.H."/>
            <person name="Huang E.J."/>
            <person name="Li L.F."/>
            <person name="Wei W."/>
            <person name="Gao Y.C."/>
            <person name="Liu J.Z."/>
            <person name="Shao H.Z."/>
            <person name="Wang X."/>
            <person name="Wang C.C."/>
            <person name="Yang T.C."/>
            <person name="Huo Q.B."/>
            <person name="Li W."/>
            <person name="Chen H.Y."/>
            <person name="Chen S.E."/>
            <person name="Zhou L.G."/>
            <person name="Ni X.B."/>
            <person name="Tian J.H."/>
            <person name="Sheng Y."/>
            <person name="Liu T."/>
            <person name="Pan Y.S."/>
            <person name="Xia L.Y."/>
            <person name="Li J."/>
            <person name="Zhao F."/>
            <person name="Cao W.C."/>
        </authorList>
    </citation>
    <scope>NUCLEOTIDE SEQUENCE</scope>
    <source>
        <strain evidence="2">Rsan-2018</strain>
    </source>
</reference>
<dbReference type="EMBL" id="JABSTV010001245">
    <property type="protein sequence ID" value="KAH7983244.1"/>
    <property type="molecule type" value="Genomic_DNA"/>
</dbReference>
<protein>
    <submittedName>
        <fullName evidence="2">Uncharacterized protein</fullName>
    </submittedName>
</protein>
<evidence type="ECO:0000256" key="1">
    <source>
        <dbReference type="SAM" id="MobiDB-lite"/>
    </source>
</evidence>
<sequence>MSLRNKHKTLPAIGASEKSVAAGAHRGPSIHRARGPFGITAHAGGLSVDLLRSCEEGRSCWRPHGLISANVISRKKLDPIQNTSRGRNLASVLASAPSTSRRGRETASTSRQVLRSRTNEAPGRYPGQGRFASRLSSAPTTSWRGGEAATISLSSHTCTDTGGTVASLGPGNPGVVPPTASSGDQWKRRRDGTVNQRSDVSCTNTGGTGTSSRSSGACGPCSPAHPLSPWLLASTACQYVAAPALCSPSHRGGVCHGSERRARLRQSSQR</sequence>
<gene>
    <name evidence="2" type="ORF">HPB52_010414</name>
</gene>
<accession>A0A9D4T9A6</accession>
<comment type="caution">
    <text evidence="2">The sequence shown here is derived from an EMBL/GenBank/DDBJ whole genome shotgun (WGS) entry which is preliminary data.</text>
</comment>
<proteinExistence type="predicted"/>
<keyword evidence="3" id="KW-1185">Reference proteome</keyword>
<dbReference type="Proteomes" id="UP000821837">
    <property type="component" value="Chromosome 1"/>
</dbReference>
<name>A0A9D4T9A6_RHISA</name>
<feature type="region of interest" description="Disordered" evidence="1">
    <location>
        <begin position="161"/>
        <end position="219"/>
    </location>
</feature>
<organism evidence="2 3">
    <name type="scientific">Rhipicephalus sanguineus</name>
    <name type="common">Brown dog tick</name>
    <name type="synonym">Ixodes sanguineus</name>
    <dbReference type="NCBI Taxonomy" id="34632"/>
    <lineage>
        <taxon>Eukaryota</taxon>
        <taxon>Metazoa</taxon>
        <taxon>Ecdysozoa</taxon>
        <taxon>Arthropoda</taxon>
        <taxon>Chelicerata</taxon>
        <taxon>Arachnida</taxon>
        <taxon>Acari</taxon>
        <taxon>Parasitiformes</taxon>
        <taxon>Ixodida</taxon>
        <taxon>Ixodoidea</taxon>
        <taxon>Ixodidae</taxon>
        <taxon>Rhipicephalinae</taxon>
        <taxon>Rhipicephalus</taxon>
        <taxon>Rhipicephalus</taxon>
    </lineage>
</organism>
<feature type="compositionally biased region" description="Polar residues" evidence="1">
    <location>
        <begin position="96"/>
        <end position="116"/>
    </location>
</feature>
<reference evidence="2" key="2">
    <citation type="submission" date="2021-09" db="EMBL/GenBank/DDBJ databases">
        <authorList>
            <person name="Jia N."/>
            <person name="Wang J."/>
            <person name="Shi W."/>
            <person name="Du L."/>
            <person name="Sun Y."/>
            <person name="Zhan W."/>
            <person name="Jiang J."/>
            <person name="Wang Q."/>
            <person name="Zhang B."/>
            <person name="Ji P."/>
            <person name="Sakyi L.B."/>
            <person name="Cui X."/>
            <person name="Yuan T."/>
            <person name="Jiang B."/>
            <person name="Yang W."/>
            <person name="Lam T.T.-Y."/>
            <person name="Chang Q."/>
            <person name="Ding S."/>
            <person name="Wang X."/>
            <person name="Zhu J."/>
            <person name="Ruan X."/>
            <person name="Zhao L."/>
            <person name="Wei J."/>
            <person name="Que T."/>
            <person name="Du C."/>
            <person name="Cheng J."/>
            <person name="Dai P."/>
            <person name="Han X."/>
            <person name="Huang E."/>
            <person name="Gao Y."/>
            <person name="Liu J."/>
            <person name="Shao H."/>
            <person name="Ye R."/>
            <person name="Li L."/>
            <person name="Wei W."/>
            <person name="Wang X."/>
            <person name="Wang C."/>
            <person name="Huo Q."/>
            <person name="Li W."/>
            <person name="Guo W."/>
            <person name="Chen H."/>
            <person name="Chen S."/>
            <person name="Zhou L."/>
            <person name="Zhou L."/>
            <person name="Ni X."/>
            <person name="Tian J."/>
            <person name="Zhou Y."/>
            <person name="Sheng Y."/>
            <person name="Liu T."/>
            <person name="Pan Y."/>
            <person name="Xia L."/>
            <person name="Li J."/>
            <person name="Zhao F."/>
            <person name="Cao W."/>
        </authorList>
    </citation>
    <scope>NUCLEOTIDE SEQUENCE</scope>
    <source>
        <strain evidence="2">Rsan-2018</strain>
        <tissue evidence="2">Larvae</tissue>
    </source>
</reference>
<evidence type="ECO:0000313" key="3">
    <source>
        <dbReference type="Proteomes" id="UP000821837"/>
    </source>
</evidence>
<dbReference type="AlphaFoldDB" id="A0A9D4T9A6"/>
<feature type="compositionally biased region" description="Polar residues" evidence="1">
    <location>
        <begin position="134"/>
        <end position="143"/>
    </location>
</feature>
<feature type="region of interest" description="Disordered" evidence="1">
    <location>
        <begin position="78"/>
        <end position="147"/>
    </location>
</feature>
<feature type="compositionally biased region" description="Polar residues" evidence="1">
    <location>
        <begin position="193"/>
        <end position="202"/>
    </location>
</feature>
<feature type="region of interest" description="Disordered" evidence="1">
    <location>
        <begin position="1"/>
        <end position="25"/>
    </location>
</feature>
<feature type="region of interest" description="Disordered" evidence="1">
    <location>
        <begin position="248"/>
        <end position="270"/>
    </location>
</feature>
<evidence type="ECO:0000313" key="2">
    <source>
        <dbReference type="EMBL" id="KAH7983244.1"/>
    </source>
</evidence>